<comment type="caution">
    <text evidence="2">The sequence shown here is derived from an EMBL/GenBank/DDBJ whole genome shotgun (WGS) entry which is preliminary data.</text>
</comment>
<dbReference type="Proteomes" id="UP000598488">
    <property type="component" value="Unassembled WGS sequence"/>
</dbReference>
<dbReference type="EMBL" id="JAEMUH010000005">
    <property type="protein sequence ID" value="MBJ7550338.1"/>
    <property type="molecule type" value="Genomic_DNA"/>
</dbReference>
<name>A0ABS0ZA84_9GAMM</name>
<dbReference type="InterPro" id="IPR014030">
    <property type="entry name" value="Ketoacyl_synth_N"/>
</dbReference>
<evidence type="ECO:0000313" key="3">
    <source>
        <dbReference type="Proteomes" id="UP000598488"/>
    </source>
</evidence>
<protein>
    <submittedName>
        <fullName evidence="2">Beta-ketoacyl synthase chain length factor</fullName>
    </submittedName>
</protein>
<proteinExistence type="predicted"/>
<evidence type="ECO:0000313" key="2">
    <source>
        <dbReference type="EMBL" id="MBJ7550338.1"/>
    </source>
</evidence>
<feature type="domain" description="Beta-ketoacyl synthase-like N-terminal" evidence="1">
    <location>
        <begin position="22"/>
        <end position="237"/>
    </location>
</feature>
<organism evidence="2 3">
    <name type="scientific">Marinomonas ostreistagni</name>
    <dbReference type="NCBI Taxonomy" id="359209"/>
    <lineage>
        <taxon>Bacteria</taxon>
        <taxon>Pseudomonadati</taxon>
        <taxon>Pseudomonadota</taxon>
        <taxon>Gammaproteobacteria</taxon>
        <taxon>Oceanospirillales</taxon>
        <taxon>Oceanospirillaceae</taxon>
        <taxon>Marinomonas</taxon>
    </lineage>
</organism>
<sequence length="241" mass="26349">MLDFRLEKWSAVAPGLTSEKDWSDWLNSRLYSADEDNIKTGLKKISPMLRRRFTKMGKVAAAALCGLELDENTPLVFASRHGDVDLTLSLLQNIASDQDLSPTGFSLAVHNAIAGLLSIAQKDTSSITSVAACQNMLPTALLEAAIQLQDFSKVVCLICDTPVPKIYQPYTESSDIPYAIALLLSRDVGTALKLSKNDSSAAILDETAPDYMQLLTLLLTNQSEVIFAEKNTSTHWKLQSI</sequence>
<keyword evidence="3" id="KW-1185">Reference proteome</keyword>
<dbReference type="Pfam" id="PF13723">
    <property type="entry name" value="Ketoacyl-synt_2"/>
    <property type="match status" value="1"/>
</dbReference>
<reference evidence="2 3" key="1">
    <citation type="submission" date="2020-12" db="EMBL/GenBank/DDBJ databases">
        <title>Comparative genome analysis of fungal antagonists Marinomonas ostreistagni 398 and M. spartinae 468.</title>
        <authorList>
            <person name="Fields J.L."/>
            <person name="Mavrodi O.V."/>
            <person name="Biber P.D."/>
            <person name="Indest K.J."/>
            <person name="Mavrodi D.V."/>
        </authorList>
    </citation>
    <scope>NUCLEOTIDE SEQUENCE [LARGE SCALE GENOMIC DNA]</scope>
    <source>
        <strain evidence="2 3">USM7</strain>
    </source>
</reference>
<evidence type="ECO:0000259" key="1">
    <source>
        <dbReference type="Pfam" id="PF13723"/>
    </source>
</evidence>
<gene>
    <name evidence="2" type="ORF">JHD44_06565</name>
</gene>
<accession>A0ABS0ZA84</accession>
<dbReference type="RefSeq" id="WP_199461970.1">
    <property type="nucleotide sequence ID" value="NZ_JAEMUH010000005.1"/>
</dbReference>